<feature type="transmembrane region" description="Helical" evidence="2">
    <location>
        <begin position="57"/>
        <end position="79"/>
    </location>
</feature>
<keyword evidence="2" id="KW-0874">Quinone</keyword>
<keyword evidence="4" id="KW-1185">Reference proteome</keyword>
<accession>A0A1H8GVR8</accession>
<dbReference type="InterPro" id="IPR001457">
    <property type="entry name" value="NADH_UbQ/plastoQ_OxRdtase_su6"/>
</dbReference>
<evidence type="ECO:0000313" key="4">
    <source>
        <dbReference type="Proteomes" id="UP000198761"/>
    </source>
</evidence>
<evidence type="ECO:0000256" key="2">
    <source>
        <dbReference type="RuleBase" id="RU004429"/>
    </source>
</evidence>
<dbReference type="Gene3D" id="1.20.120.1200">
    <property type="entry name" value="NADH-ubiquinone/plastoquinone oxidoreductase chain 6, subunit NuoJ"/>
    <property type="match status" value="1"/>
</dbReference>
<dbReference type="RefSeq" id="WP_091301223.1">
    <property type="nucleotide sequence ID" value="NZ_FOCE01000005.1"/>
</dbReference>
<dbReference type="OrthoDB" id="9795409at2"/>
<dbReference type="PANTHER" id="PTHR33269">
    <property type="entry name" value="NADH-UBIQUINONE OXIDOREDUCTASE CHAIN 6"/>
    <property type="match status" value="1"/>
</dbReference>
<dbReference type="PANTHER" id="PTHR33269:SF17">
    <property type="entry name" value="NADH-UBIQUINONE OXIDOREDUCTASE CHAIN 6"/>
    <property type="match status" value="1"/>
</dbReference>
<dbReference type="EMBL" id="FOCE01000005">
    <property type="protein sequence ID" value="SEN47869.1"/>
    <property type="molecule type" value="Genomic_DNA"/>
</dbReference>
<sequence length="204" mass="22365">MSVADYAFYCFAVVVVAAGLMVTVSRNPVHSVLWLILAFLSSAGLFVLLGAEFVAMLLIIVYVGAVAVLFLFVVMMLDVDFEELKGEMARTMPLALLVGVVILLQFGMAYAAWVQADGALGLRQAVTPAMTEVENTRALGLLIYDQYIYLFQASGLVLLVAMIGAIVLTLRHRKDVKRQNVLHQMWRDPAKAMELKDVKPGQGL</sequence>
<dbReference type="Pfam" id="PF00499">
    <property type="entry name" value="Oxidored_q3"/>
    <property type="match status" value="1"/>
</dbReference>
<dbReference type="EC" id="7.1.1.-" evidence="2"/>
<dbReference type="AlphaFoldDB" id="A0A1H8GVR8"/>
<dbReference type="GO" id="GO:0005886">
    <property type="term" value="C:plasma membrane"/>
    <property type="evidence" value="ECO:0007669"/>
    <property type="project" value="UniProtKB-SubCell"/>
</dbReference>
<name>A0A1H8GVR8_9RHOB</name>
<feature type="transmembrane region" description="Helical" evidence="2">
    <location>
        <begin position="6"/>
        <end position="25"/>
    </location>
</feature>
<dbReference type="GO" id="GO:0008137">
    <property type="term" value="F:NADH dehydrogenase (ubiquinone) activity"/>
    <property type="evidence" value="ECO:0007669"/>
    <property type="project" value="UniProtKB-UniRule"/>
</dbReference>
<feature type="transmembrane region" description="Helical" evidence="2">
    <location>
        <begin position="32"/>
        <end position="51"/>
    </location>
</feature>
<organism evidence="3 4">
    <name type="scientific">Gemmobacter aquatilis</name>
    <dbReference type="NCBI Taxonomy" id="933059"/>
    <lineage>
        <taxon>Bacteria</taxon>
        <taxon>Pseudomonadati</taxon>
        <taxon>Pseudomonadota</taxon>
        <taxon>Alphaproteobacteria</taxon>
        <taxon>Rhodobacterales</taxon>
        <taxon>Paracoccaceae</taxon>
        <taxon>Gemmobacter</taxon>
    </lineage>
</organism>
<comment type="catalytic activity">
    <reaction evidence="2">
        <text>a quinone + NADH + 5 H(+)(in) = a quinol + NAD(+) + 4 H(+)(out)</text>
        <dbReference type="Rhea" id="RHEA:57888"/>
        <dbReference type="ChEBI" id="CHEBI:15378"/>
        <dbReference type="ChEBI" id="CHEBI:24646"/>
        <dbReference type="ChEBI" id="CHEBI:57540"/>
        <dbReference type="ChEBI" id="CHEBI:57945"/>
        <dbReference type="ChEBI" id="CHEBI:132124"/>
    </reaction>
</comment>
<dbReference type="InterPro" id="IPR042106">
    <property type="entry name" value="Nuo/plastoQ_OxRdtase_6_NuoJ"/>
</dbReference>
<feature type="transmembrane region" description="Helical" evidence="2">
    <location>
        <begin position="91"/>
        <end position="113"/>
    </location>
</feature>
<reference evidence="3 4" key="1">
    <citation type="submission" date="2016-10" db="EMBL/GenBank/DDBJ databases">
        <authorList>
            <person name="de Groot N.N."/>
        </authorList>
    </citation>
    <scope>NUCLEOTIDE SEQUENCE [LARGE SCALE GENOMIC DNA]</scope>
    <source>
        <strain evidence="3 4">DSM 3857</strain>
    </source>
</reference>
<comment type="similarity">
    <text evidence="1 2">Belongs to the complex I subunit 6 family.</text>
</comment>
<comment type="function">
    <text evidence="2">NDH-1 shuttles electrons from NADH, via FMN and iron-sulfur (Fe-S) centers, to quinones in the respiratory chain. Couples the redox reaction to proton translocation (for every two electrons transferred, four hydrogen ions are translocated across the cytoplasmic membrane), and thus conserves the redox energy in a proton gradient.</text>
</comment>
<gene>
    <name evidence="3" type="ORF">SAMN04488103_105176</name>
</gene>
<dbReference type="GO" id="GO:0048038">
    <property type="term" value="F:quinone binding"/>
    <property type="evidence" value="ECO:0007669"/>
    <property type="project" value="UniProtKB-UniRule"/>
</dbReference>
<keyword evidence="2" id="KW-1133">Transmembrane helix</keyword>
<keyword evidence="2" id="KW-0520">NAD</keyword>
<dbReference type="STRING" id="933059.SAMN04488103_105176"/>
<evidence type="ECO:0000313" key="3">
    <source>
        <dbReference type="EMBL" id="SEN47869.1"/>
    </source>
</evidence>
<keyword evidence="2" id="KW-0812">Transmembrane</keyword>
<keyword evidence="2" id="KW-0472">Membrane</keyword>
<proteinExistence type="inferred from homology"/>
<protein>
    <recommendedName>
        <fullName evidence="2">NADH-quinone oxidoreductase subunit J</fullName>
        <ecNumber evidence="2">7.1.1.-</ecNumber>
    </recommendedName>
</protein>
<dbReference type="Proteomes" id="UP000198761">
    <property type="component" value="Unassembled WGS sequence"/>
</dbReference>
<comment type="subcellular location">
    <subcellularLocation>
        <location evidence="2">Cell membrane</location>
        <topology evidence="2">Multi-pass membrane protein</topology>
    </subcellularLocation>
</comment>
<evidence type="ECO:0000256" key="1">
    <source>
        <dbReference type="ARBA" id="ARBA00005698"/>
    </source>
</evidence>
<feature type="transmembrane region" description="Helical" evidence="2">
    <location>
        <begin position="147"/>
        <end position="170"/>
    </location>
</feature>
<keyword evidence="2" id="KW-1003">Cell membrane</keyword>
<dbReference type="NCBIfam" id="NF005164">
    <property type="entry name" value="PRK06638.1-4"/>
    <property type="match status" value="1"/>
</dbReference>